<dbReference type="InterPro" id="IPR001375">
    <property type="entry name" value="Peptidase_S9_cat"/>
</dbReference>
<accession>A0ABV0BUL6</accession>
<reference evidence="3 4" key="1">
    <citation type="submission" date="2024-04" db="EMBL/GenBank/DDBJ databases">
        <title>WGS of bacteria from Torrens River.</title>
        <authorList>
            <person name="Wyrsch E.R."/>
            <person name="Drigo B."/>
        </authorList>
    </citation>
    <scope>NUCLEOTIDE SEQUENCE [LARGE SCALE GENOMIC DNA]</scope>
    <source>
        <strain evidence="3 4">TWI391</strain>
    </source>
</reference>
<gene>
    <name evidence="3" type="ORF">ABE541_13565</name>
</gene>
<organism evidence="3 4">
    <name type="scientific">Sphingobacterium kitahiroshimense</name>
    <dbReference type="NCBI Taxonomy" id="470446"/>
    <lineage>
        <taxon>Bacteria</taxon>
        <taxon>Pseudomonadati</taxon>
        <taxon>Bacteroidota</taxon>
        <taxon>Sphingobacteriia</taxon>
        <taxon>Sphingobacteriales</taxon>
        <taxon>Sphingobacteriaceae</taxon>
        <taxon>Sphingobacterium</taxon>
    </lineage>
</organism>
<dbReference type="InterPro" id="IPR050278">
    <property type="entry name" value="Serine_Prot_S9B/DPPIV"/>
</dbReference>
<comment type="caution">
    <text evidence="3">The sequence shown here is derived from an EMBL/GenBank/DDBJ whole genome shotgun (WGS) entry which is preliminary data.</text>
</comment>
<dbReference type="Pfam" id="PF00326">
    <property type="entry name" value="Peptidase_S9"/>
    <property type="match status" value="1"/>
</dbReference>
<keyword evidence="4" id="KW-1185">Reference proteome</keyword>
<dbReference type="SUPFAM" id="SSF53474">
    <property type="entry name" value="alpha/beta-Hydrolases"/>
    <property type="match status" value="1"/>
</dbReference>
<evidence type="ECO:0000259" key="1">
    <source>
        <dbReference type="Pfam" id="PF00326"/>
    </source>
</evidence>
<evidence type="ECO:0000313" key="4">
    <source>
        <dbReference type="Proteomes" id="UP001409291"/>
    </source>
</evidence>
<feature type="domain" description="Peptidase S9 prolyl oligopeptidase catalytic" evidence="1">
    <location>
        <begin position="523"/>
        <end position="716"/>
    </location>
</feature>
<evidence type="ECO:0000259" key="2">
    <source>
        <dbReference type="Pfam" id="PF00930"/>
    </source>
</evidence>
<dbReference type="PANTHER" id="PTHR11731:SF193">
    <property type="entry name" value="DIPEPTIDYL PEPTIDASE 9"/>
    <property type="match status" value="1"/>
</dbReference>
<dbReference type="Proteomes" id="UP001409291">
    <property type="component" value="Unassembled WGS sequence"/>
</dbReference>
<dbReference type="SUPFAM" id="SSF82171">
    <property type="entry name" value="DPP6 N-terminal domain-like"/>
    <property type="match status" value="1"/>
</dbReference>
<sequence>MKHIRIIILLLIVCYFPNLLLAQRFWAEDDGQYYEFSEKGIELINPKSAQRTLFLANKLLVPAGKTNALEISHFSISDSKERILLYTNSKRVWREETRGDYWVFDKKTNQLTQLGASFPASQLMFAKFNPQGTKVAYVVKSNHNIYVEDLATGAIKQITTDGTDRIINGTFDWVYEEEFGCKDGFRWSPDGNAIAYWKLDARAIRNFLMINNTDSIYSYTIPIEYPKVGQAPSACTIWTYQLATDATTQIQVPGDAIQHYIPRMEWSLDSKQVILQQLNRKQNESKIYLIDVATNNAKNIHSEKNDSWIDIKSRWNNNDPTGWDWIQNGKAFIWVSEKDGWRKIYQIDLQGNEKLITHADYDVIDIELFDAKREMIYFSASPNNATQKYLYSVSTKGGAPKRLTPESFSGTCEYDIAKNGQIAIFNFSNNKTAKSNALIELPTHKTLVDFRGTISKKPEDGITEFFKVTTADGVSLDGWMVKPSNFNPNKKYPVVFMVYGEPASQTVLDNFRAGMNSLYSGNMSKDGYIYISLENRGAPAPKGTEWRKSIYRKIGQLNIRDQALGAKEILKWSFVDSSRIAVWGWSGGGSSTLNLLGQYPEIYKTGIAIAAVADQLLYDNVYQERYMGLPQENLEDFQNGSPLKYAKNIKGNLLYIHGTGDDNVHYQNAEVLINELVKNNVQFQFMSYPNRSHSINEGEGTSQHLKTLFTNYLKQHCPPGAR</sequence>
<dbReference type="RefSeq" id="WP_346581498.1">
    <property type="nucleotide sequence ID" value="NZ_JBDJLH010000001.1"/>
</dbReference>
<dbReference type="Gene3D" id="2.140.10.30">
    <property type="entry name" value="Dipeptidylpeptidase IV, N-terminal domain"/>
    <property type="match status" value="1"/>
</dbReference>
<dbReference type="EMBL" id="JBDJNQ010000006">
    <property type="protein sequence ID" value="MEN5378287.1"/>
    <property type="molecule type" value="Genomic_DNA"/>
</dbReference>
<dbReference type="Pfam" id="PF00930">
    <property type="entry name" value="DPPIV_N"/>
    <property type="match status" value="1"/>
</dbReference>
<name>A0ABV0BUL6_9SPHI</name>
<dbReference type="Gene3D" id="3.40.50.1820">
    <property type="entry name" value="alpha/beta hydrolase"/>
    <property type="match status" value="1"/>
</dbReference>
<feature type="domain" description="Dipeptidylpeptidase IV N-terminal" evidence="2">
    <location>
        <begin position="78"/>
        <end position="432"/>
    </location>
</feature>
<proteinExistence type="predicted"/>
<dbReference type="InterPro" id="IPR002469">
    <property type="entry name" value="Peptidase_S9B_N"/>
</dbReference>
<evidence type="ECO:0000313" key="3">
    <source>
        <dbReference type="EMBL" id="MEN5378287.1"/>
    </source>
</evidence>
<dbReference type="InterPro" id="IPR029058">
    <property type="entry name" value="AB_hydrolase_fold"/>
</dbReference>
<dbReference type="PANTHER" id="PTHR11731">
    <property type="entry name" value="PROTEASE FAMILY S9B,C DIPEPTIDYL-PEPTIDASE IV-RELATED"/>
    <property type="match status" value="1"/>
</dbReference>
<protein>
    <submittedName>
        <fullName evidence="3">S9 family peptidase</fullName>
    </submittedName>
</protein>